<dbReference type="EMBL" id="JADNYJ010000068">
    <property type="protein sequence ID" value="KAF8892822.1"/>
    <property type="molecule type" value="Genomic_DNA"/>
</dbReference>
<reference evidence="1" key="1">
    <citation type="submission" date="2020-11" db="EMBL/GenBank/DDBJ databases">
        <authorList>
            <consortium name="DOE Joint Genome Institute"/>
            <person name="Ahrendt S."/>
            <person name="Riley R."/>
            <person name="Andreopoulos W."/>
            <person name="LaButti K."/>
            <person name="Pangilinan J."/>
            <person name="Ruiz-duenas F.J."/>
            <person name="Barrasa J.M."/>
            <person name="Sanchez-Garcia M."/>
            <person name="Camarero S."/>
            <person name="Miyauchi S."/>
            <person name="Serrano A."/>
            <person name="Linde D."/>
            <person name="Babiker R."/>
            <person name="Drula E."/>
            <person name="Ayuso-Fernandez I."/>
            <person name="Pacheco R."/>
            <person name="Padilla G."/>
            <person name="Ferreira P."/>
            <person name="Barriuso J."/>
            <person name="Kellner H."/>
            <person name="Castanera R."/>
            <person name="Alfaro M."/>
            <person name="Ramirez L."/>
            <person name="Pisabarro A.G."/>
            <person name="Kuo A."/>
            <person name="Tritt A."/>
            <person name="Lipzen A."/>
            <person name="He G."/>
            <person name="Yan M."/>
            <person name="Ng V."/>
            <person name="Cullen D."/>
            <person name="Martin F."/>
            <person name="Rosso M.-N."/>
            <person name="Henrissat B."/>
            <person name="Hibbett D."/>
            <person name="Martinez A.T."/>
            <person name="Grigoriev I.V."/>
        </authorList>
    </citation>
    <scope>NUCLEOTIDE SEQUENCE</scope>
    <source>
        <strain evidence="1">AH 44721</strain>
    </source>
</reference>
<keyword evidence="2" id="KW-1185">Reference proteome</keyword>
<organism evidence="1 2">
    <name type="scientific">Gymnopilus junonius</name>
    <name type="common">Spectacular rustgill mushroom</name>
    <name type="synonym">Gymnopilus spectabilis subsp. junonius</name>
    <dbReference type="NCBI Taxonomy" id="109634"/>
    <lineage>
        <taxon>Eukaryota</taxon>
        <taxon>Fungi</taxon>
        <taxon>Dikarya</taxon>
        <taxon>Basidiomycota</taxon>
        <taxon>Agaricomycotina</taxon>
        <taxon>Agaricomycetes</taxon>
        <taxon>Agaricomycetidae</taxon>
        <taxon>Agaricales</taxon>
        <taxon>Agaricineae</taxon>
        <taxon>Hymenogastraceae</taxon>
        <taxon>Gymnopilus</taxon>
    </lineage>
</organism>
<comment type="caution">
    <text evidence="1">The sequence shown here is derived from an EMBL/GenBank/DDBJ whole genome shotgun (WGS) entry which is preliminary data.</text>
</comment>
<dbReference type="AlphaFoldDB" id="A0A9P5NHQ9"/>
<sequence length="261" mass="29787">MRSVSVAACRLTLVRSDGLYRYSPDLAAPNEPARPPVHVWFSHNLITGHGSTYLIHQCPANPKQLILSCAQGPNFRSLLRPLAIDIFLGEDSVQKWAERVAETRMNLLKYEGPLPKELDHETTAKSVEDLYQLSQLFQIIRDIVADIRDELDFLVTVFEQRESKVPWQNLDDASVAESLRFVRSKNQILMRWVINYTERTQVQINRFFNHATQKDNAVNVSISKLTSKIAVSAQKDSSAMITYALLVLTCEVLIFISEWQL</sequence>
<dbReference type="OrthoDB" id="2866354at2759"/>
<accession>A0A9P5NHQ9</accession>
<proteinExistence type="predicted"/>
<protein>
    <submittedName>
        <fullName evidence="1">Uncharacterized protein</fullName>
    </submittedName>
</protein>
<name>A0A9P5NHQ9_GYMJU</name>
<gene>
    <name evidence="1" type="ORF">CPB84DRAFT_1333713</name>
</gene>
<evidence type="ECO:0000313" key="2">
    <source>
        <dbReference type="Proteomes" id="UP000724874"/>
    </source>
</evidence>
<evidence type="ECO:0000313" key="1">
    <source>
        <dbReference type="EMBL" id="KAF8892822.1"/>
    </source>
</evidence>
<dbReference type="Proteomes" id="UP000724874">
    <property type="component" value="Unassembled WGS sequence"/>
</dbReference>